<organism evidence="1 2">
    <name type="scientific">Periconia digitata</name>
    <dbReference type="NCBI Taxonomy" id="1303443"/>
    <lineage>
        <taxon>Eukaryota</taxon>
        <taxon>Fungi</taxon>
        <taxon>Dikarya</taxon>
        <taxon>Ascomycota</taxon>
        <taxon>Pezizomycotina</taxon>
        <taxon>Dothideomycetes</taxon>
        <taxon>Pleosporomycetidae</taxon>
        <taxon>Pleosporales</taxon>
        <taxon>Massarineae</taxon>
        <taxon>Periconiaceae</taxon>
        <taxon>Periconia</taxon>
    </lineage>
</organism>
<name>A0A9W4UQE9_9PLEO</name>
<dbReference type="EMBL" id="CAOQHR010000010">
    <property type="protein sequence ID" value="CAI6339954.1"/>
    <property type="molecule type" value="Genomic_DNA"/>
</dbReference>
<evidence type="ECO:0000313" key="1">
    <source>
        <dbReference type="EMBL" id="CAI6339954.1"/>
    </source>
</evidence>
<sequence>MKYFKIETFRVRSEVCPHRTMCGFPGLHFRRFNVEGYEDCEVGWGRCWCGHVDELERFLFRVDEVDGPLCSRWRSCRGKTSNCLCGVENSSSLI</sequence>
<dbReference type="AlphaFoldDB" id="A0A9W4UQE9"/>
<accession>A0A9W4UQE9</accession>
<keyword evidence="2" id="KW-1185">Reference proteome</keyword>
<gene>
    <name evidence="1" type="ORF">PDIGIT_LOCUS13120</name>
</gene>
<dbReference type="Proteomes" id="UP001152607">
    <property type="component" value="Unassembled WGS sequence"/>
</dbReference>
<comment type="caution">
    <text evidence="1">The sequence shown here is derived from an EMBL/GenBank/DDBJ whole genome shotgun (WGS) entry which is preliminary data.</text>
</comment>
<reference evidence="1" key="1">
    <citation type="submission" date="2023-01" db="EMBL/GenBank/DDBJ databases">
        <authorList>
            <person name="Van Ghelder C."/>
            <person name="Rancurel C."/>
        </authorList>
    </citation>
    <scope>NUCLEOTIDE SEQUENCE</scope>
    <source>
        <strain evidence="1">CNCM I-4278</strain>
    </source>
</reference>
<proteinExistence type="predicted"/>
<protein>
    <submittedName>
        <fullName evidence="1">Uncharacterized protein</fullName>
    </submittedName>
</protein>
<evidence type="ECO:0000313" key="2">
    <source>
        <dbReference type="Proteomes" id="UP001152607"/>
    </source>
</evidence>